<dbReference type="InterPro" id="IPR032676">
    <property type="entry name" value="YkuD_2"/>
</dbReference>
<reference evidence="1 2" key="1">
    <citation type="journal article" date="2010" name="Stand. Genomic Sci.">
        <title>Complete genome sequence of Marinobacter adhaerens type strain (HP15), a diatom-interacting marine microorganism.</title>
        <authorList>
            <person name="Gardes A."/>
            <person name="Kaeppel E."/>
            <person name="Shehzad A."/>
            <person name="Seebah S."/>
            <person name="Teeling H."/>
            <person name="Yarza P."/>
            <person name="Glockner F.O."/>
            <person name="Grossart H.P."/>
            <person name="Ullrich M.S."/>
        </authorList>
    </citation>
    <scope>NUCLEOTIDE SEQUENCE [LARGE SCALE GENOMIC DNA]</scope>
    <source>
        <strain evidence="2">DSM 23420 / HP15</strain>
    </source>
</reference>
<dbReference type="HOGENOM" id="CLU_803642_0_0_6"/>
<dbReference type="STRING" id="225937.HP15_1506"/>
<dbReference type="EMBL" id="CP001978">
    <property type="protein sequence ID" value="ADP97270.1"/>
    <property type="molecule type" value="Genomic_DNA"/>
</dbReference>
<dbReference type="CDD" id="cd16913">
    <property type="entry name" value="YkuD_like"/>
    <property type="match status" value="1"/>
</dbReference>
<dbReference type="PANTHER" id="PTHR38477:SF1">
    <property type="entry name" value="MUREIN L,D-TRANSPEPTIDASE CATALYTIC DOMAIN FAMILY PROTEIN"/>
    <property type="match status" value="1"/>
</dbReference>
<dbReference type="AlphaFoldDB" id="E4PL62"/>
<evidence type="ECO:0000313" key="2">
    <source>
        <dbReference type="Proteomes" id="UP000007077"/>
    </source>
</evidence>
<accession>E4PL62</accession>
<organism evidence="1 2">
    <name type="scientific">Marinobacter adhaerens (strain DSM 23420 / HP15)</name>
    <dbReference type="NCBI Taxonomy" id="225937"/>
    <lineage>
        <taxon>Bacteria</taxon>
        <taxon>Pseudomonadati</taxon>
        <taxon>Pseudomonadota</taxon>
        <taxon>Gammaproteobacteria</taxon>
        <taxon>Pseudomonadales</taxon>
        <taxon>Marinobacteraceae</taxon>
        <taxon>Marinobacter</taxon>
    </lineage>
</organism>
<dbReference type="eggNOG" id="COG1376">
    <property type="taxonomic scope" value="Bacteria"/>
</dbReference>
<gene>
    <name evidence="1" type="ordered locus">HP15_1506</name>
</gene>
<dbReference type="InterPro" id="IPR005490">
    <property type="entry name" value="LD_TPept_cat_dom"/>
</dbReference>
<dbReference type="Proteomes" id="UP000007077">
    <property type="component" value="Chromosome"/>
</dbReference>
<dbReference type="KEGG" id="mad:HP15_1506"/>
<dbReference type="GO" id="GO:0016740">
    <property type="term" value="F:transferase activity"/>
    <property type="evidence" value="ECO:0007669"/>
    <property type="project" value="InterPro"/>
</dbReference>
<evidence type="ECO:0000313" key="1">
    <source>
        <dbReference type="EMBL" id="ADP97270.1"/>
    </source>
</evidence>
<name>E4PL62_MARAH</name>
<dbReference type="Pfam" id="PF13645">
    <property type="entry name" value="YkuD_2"/>
    <property type="match status" value="1"/>
</dbReference>
<reference evidence="2" key="2">
    <citation type="submission" date="2010-02" db="EMBL/GenBank/DDBJ databases">
        <title>Complete genome sequence of Marinobacter adhaerens type strain (HP15).</title>
        <authorList>
            <person name="Gaerdes A.A.M."/>
            <person name="Kaeppel E."/>
            <person name="Shezad A."/>
            <person name="Seebah S."/>
            <person name="Teeling H."/>
            <person name="Yarza P."/>
            <person name="Gloeckner F.O."/>
            <person name="Ullrich M.S."/>
        </authorList>
    </citation>
    <scope>NUCLEOTIDE SEQUENCE [LARGE SCALE GENOMIC DNA]</scope>
    <source>
        <strain evidence="2">DSM 23420 / HP15</strain>
    </source>
</reference>
<protein>
    <submittedName>
        <fullName evidence="1">Secreted protein containing YkuD domain</fullName>
    </submittedName>
</protein>
<sequence length="345" mass="37974">MKKTRRLLPAGLLLAFWAWLPLSSFGASLDDDLLGRLSAAAPKLDTKVLRTAISASRCAVSSGVQMPERLAVIDFSLPSSQERLWIFDLEKGELLLRDLVAHGKNSGNFKSTAFSNVEGSYQSSIGLFQARESYYGKHGYSLRLDGLEPGINDLARQRAIVIHGADYVNDDWVSKYGRIGRSHGCPAVDNQIIKRVVDNLKGGQLVFKYYPDQEWLHSSGFLKCDNRTLAGKTLKKVVDGSVGIRRIRLRCRQQPNSIAGIAQLVEHNLAKVGVASSNLVSRSRFRKPGPEKVRVFSFSGTCNLCAGGCGQVYSSACFESRFSVGGCLHEGPFAVRIPCQIPFRY</sequence>
<dbReference type="PANTHER" id="PTHR38477">
    <property type="entry name" value="HYPOTHETICAL EXPORTED PROTEIN"/>
    <property type="match status" value="1"/>
</dbReference>
<proteinExistence type="predicted"/>